<evidence type="ECO:0000256" key="6">
    <source>
        <dbReference type="SAM" id="Phobius"/>
    </source>
</evidence>
<sequence>MGSFGGHALPGTFFVAFALWYIVQSFRRYFKCRLRNSRFTSTVAYPCDCMCGRLKELPFEAFVKIFFVVVGFSGEIITGFSKGHFVSLGNSQHATMFFFFGITGVVDVLVFYRAPLPPDIDYVSNILAFMVEWLLFSYHLHGRSELDILLHTLLIYAVIANAIAVAMEMRYRHSLLGPLARSYFLLLQGTWFWQVGFILYSPVPGATAWKGDDHDELMIATLFFVWHCAVNFILILLIGAAIACCYRHHAGDLQEDGVSMKRLIHTGANGQTLVTLNDDSDLDSDVEFQKPLPGNLR</sequence>
<reference evidence="7 8" key="1">
    <citation type="journal article" date="2023" name="Sci. Data">
        <title>Genome assembly of the Korean intertidal mud-creeper Batillaria attramentaria.</title>
        <authorList>
            <person name="Patra A.K."/>
            <person name="Ho P.T."/>
            <person name="Jun S."/>
            <person name="Lee S.J."/>
            <person name="Kim Y."/>
            <person name="Won Y.J."/>
        </authorList>
    </citation>
    <scope>NUCLEOTIDE SEQUENCE [LARGE SCALE GENOMIC DNA]</scope>
    <source>
        <strain evidence="7">Wonlab-2016</strain>
    </source>
</reference>
<keyword evidence="4 6" id="KW-1133">Transmembrane helix</keyword>
<evidence type="ECO:0008006" key="9">
    <source>
        <dbReference type="Google" id="ProtNLM"/>
    </source>
</evidence>
<accession>A0ABD0L5E5</accession>
<dbReference type="InterPro" id="IPR006904">
    <property type="entry name" value="DUF716"/>
</dbReference>
<comment type="caution">
    <text evidence="7">The sequence shown here is derived from an EMBL/GenBank/DDBJ whole genome shotgun (WGS) entry which is preliminary data.</text>
</comment>
<proteinExistence type="inferred from homology"/>
<comment type="subcellular location">
    <subcellularLocation>
        <location evidence="1">Membrane</location>
        <topology evidence="1">Multi-pass membrane protein</topology>
    </subcellularLocation>
</comment>
<dbReference type="Proteomes" id="UP001519460">
    <property type="component" value="Unassembled WGS sequence"/>
</dbReference>
<organism evidence="7 8">
    <name type="scientific">Batillaria attramentaria</name>
    <dbReference type="NCBI Taxonomy" id="370345"/>
    <lineage>
        <taxon>Eukaryota</taxon>
        <taxon>Metazoa</taxon>
        <taxon>Spiralia</taxon>
        <taxon>Lophotrochozoa</taxon>
        <taxon>Mollusca</taxon>
        <taxon>Gastropoda</taxon>
        <taxon>Caenogastropoda</taxon>
        <taxon>Sorbeoconcha</taxon>
        <taxon>Cerithioidea</taxon>
        <taxon>Batillariidae</taxon>
        <taxon>Batillaria</taxon>
    </lineage>
</organism>
<feature type="transmembrane region" description="Helical" evidence="6">
    <location>
        <begin position="183"/>
        <end position="203"/>
    </location>
</feature>
<dbReference type="AlphaFoldDB" id="A0ABD0L5E5"/>
<feature type="transmembrane region" description="Helical" evidence="6">
    <location>
        <begin position="61"/>
        <end position="81"/>
    </location>
</feature>
<keyword evidence="5 6" id="KW-0472">Membrane</keyword>
<dbReference type="Pfam" id="PF04819">
    <property type="entry name" value="DUF716"/>
    <property type="match status" value="1"/>
</dbReference>
<feature type="transmembrane region" description="Helical" evidence="6">
    <location>
        <begin position="223"/>
        <end position="246"/>
    </location>
</feature>
<dbReference type="PANTHER" id="PTHR16007">
    <property type="entry name" value="EPIDIDYMAL MEMBRANE PROTEIN E9-RELATED"/>
    <property type="match status" value="1"/>
</dbReference>
<evidence type="ECO:0000256" key="2">
    <source>
        <dbReference type="ARBA" id="ARBA00006948"/>
    </source>
</evidence>
<evidence type="ECO:0000256" key="4">
    <source>
        <dbReference type="ARBA" id="ARBA00022989"/>
    </source>
</evidence>
<dbReference type="PANTHER" id="PTHR16007:SF15">
    <property type="entry name" value="TRANSMEMBRANE PROTEIN 45B"/>
    <property type="match status" value="1"/>
</dbReference>
<comment type="similarity">
    <text evidence="2">Belongs to the TMEM45 family.</text>
</comment>
<protein>
    <recommendedName>
        <fullName evidence="9">Transmembrane protein 45B</fullName>
    </recommendedName>
</protein>
<keyword evidence="8" id="KW-1185">Reference proteome</keyword>
<feature type="transmembrane region" description="Helical" evidence="6">
    <location>
        <begin position="148"/>
        <end position="171"/>
    </location>
</feature>
<evidence type="ECO:0000256" key="5">
    <source>
        <dbReference type="ARBA" id="ARBA00023136"/>
    </source>
</evidence>
<evidence type="ECO:0000313" key="8">
    <source>
        <dbReference type="Proteomes" id="UP001519460"/>
    </source>
</evidence>
<evidence type="ECO:0000313" key="7">
    <source>
        <dbReference type="EMBL" id="KAK7494565.1"/>
    </source>
</evidence>
<name>A0ABD0L5E5_9CAEN</name>
<evidence type="ECO:0000256" key="3">
    <source>
        <dbReference type="ARBA" id="ARBA00022692"/>
    </source>
</evidence>
<dbReference type="InterPro" id="IPR042127">
    <property type="entry name" value="TMEM45"/>
</dbReference>
<keyword evidence="3 6" id="KW-0812">Transmembrane</keyword>
<feature type="transmembrane region" description="Helical" evidence="6">
    <location>
        <begin position="6"/>
        <end position="23"/>
    </location>
</feature>
<gene>
    <name evidence="7" type="ORF">BaRGS_00014218</name>
</gene>
<dbReference type="GO" id="GO:0016020">
    <property type="term" value="C:membrane"/>
    <property type="evidence" value="ECO:0007669"/>
    <property type="project" value="UniProtKB-SubCell"/>
</dbReference>
<feature type="transmembrane region" description="Helical" evidence="6">
    <location>
        <begin position="93"/>
        <end position="112"/>
    </location>
</feature>
<dbReference type="EMBL" id="JACVVK020000082">
    <property type="protein sequence ID" value="KAK7494565.1"/>
    <property type="molecule type" value="Genomic_DNA"/>
</dbReference>
<feature type="transmembrane region" description="Helical" evidence="6">
    <location>
        <begin position="119"/>
        <end position="136"/>
    </location>
</feature>
<evidence type="ECO:0000256" key="1">
    <source>
        <dbReference type="ARBA" id="ARBA00004141"/>
    </source>
</evidence>